<dbReference type="InterPro" id="IPR011051">
    <property type="entry name" value="RmlC_Cupin_sf"/>
</dbReference>
<accession>A0A6J4UVT8</accession>
<dbReference type="InterPro" id="IPR001387">
    <property type="entry name" value="Cro/C1-type_HTH"/>
</dbReference>
<proteinExistence type="predicted"/>
<dbReference type="SUPFAM" id="SSF51182">
    <property type="entry name" value="RmlC-like cupins"/>
    <property type="match status" value="1"/>
</dbReference>
<dbReference type="AlphaFoldDB" id="A0A6J4UVT8"/>
<dbReference type="InterPro" id="IPR014710">
    <property type="entry name" value="RmlC-like_jellyroll"/>
</dbReference>
<evidence type="ECO:0000256" key="2">
    <source>
        <dbReference type="SAM" id="MobiDB-lite"/>
    </source>
</evidence>
<dbReference type="Pfam" id="PF13560">
    <property type="entry name" value="HTH_31"/>
    <property type="match status" value="1"/>
</dbReference>
<dbReference type="Gene3D" id="2.60.120.10">
    <property type="entry name" value="Jelly Rolls"/>
    <property type="match status" value="1"/>
</dbReference>
<dbReference type="Pfam" id="PF07883">
    <property type="entry name" value="Cupin_2"/>
    <property type="match status" value="1"/>
</dbReference>
<dbReference type="GO" id="GO:0005829">
    <property type="term" value="C:cytosol"/>
    <property type="evidence" value="ECO:0007669"/>
    <property type="project" value="TreeGrafter"/>
</dbReference>
<keyword evidence="1" id="KW-0238">DNA-binding</keyword>
<feature type="compositionally biased region" description="Basic and acidic residues" evidence="2">
    <location>
        <begin position="223"/>
        <end position="245"/>
    </location>
</feature>
<dbReference type="PROSITE" id="PS50943">
    <property type="entry name" value="HTH_CROC1"/>
    <property type="match status" value="1"/>
</dbReference>
<name>A0A6J4UVT8_9BACT</name>
<feature type="domain" description="HTH cro/C1-type" evidence="3">
    <location>
        <begin position="26"/>
        <end position="80"/>
    </location>
</feature>
<dbReference type="CDD" id="cd02209">
    <property type="entry name" value="cupin_XRE_C"/>
    <property type="match status" value="1"/>
</dbReference>
<dbReference type="CDD" id="cd00093">
    <property type="entry name" value="HTH_XRE"/>
    <property type="match status" value="1"/>
</dbReference>
<dbReference type="InterPro" id="IPR013096">
    <property type="entry name" value="Cupin_2"/>
</dbReference>
<feature type="region of interest" description="Disordered" evidence="2">
    <location>
        <begin position="200"/>
        <end position="245"/>
    </location>
</feature>
<dbReference type="Gene3D" id="1.10.260.40">
    <property type="entry name" value="lambda repressor-like DNA-binding domains"/>
    <property type="match status" value="1"/>
</dbReference>
<evidence type="ECO:0000259" key="3">
    <source>
        <dbReference type="PROSITE" id="PS50943"/>
    </source>
</evidence>
<dbReference type="InterPro" id="IPR050807">
    <property type="entry name" value="TransReg_Diox_bact_type"/>
</dbReference>
<organism evidence="4">
    <name type="scientific">uncultured Thermomicrobiales bacterium</name>
    <dbReference type="NCBI Taxonomy" id="1645740"/>
    <lineage>
        <taxon>Bacteria</taxon>
        <taxon>Pseudomonadati</taxon>
        <taxon>Thermomicrobiota</taxon>
        <taxon>Thermomicrobia</taxon>
        <taxon>Thermomicrobiales</taxon>
        <taxon>environmental samples</taxon>
    </lineage>
</organism>
<dbReference type="EMBL" id="CADCWH010000231">
    <property type="protein sequence ID" value="CAA9558103.1"/>
    <property type="molecule type" value="Genomic_DNA"/>
</dbReference>
<dbReference type="SMART" id="SM00530">
    <property type="entry name" value="HTH_XRE"/>
    <property type="match status" value="1"/>
</dbReference>
<protein>
    <submittedName>
        <fullName evidence="4">Transcriptional regulator SCO1200, Xre-family with cupin domain</fullName>
    </submittedName>
</protein>
<dbReference type="GO" id="GO:0003700">
    <property type="term" value="F:DNA-binding transcription factor activity"/>
    <property type="evidence" value="ECO:0007669"/>
    <property type="project" value="TreeGrafter"/>
</dbReference>
<dbReference type="SUPFAM" id="SSF47413">
    <property type="entry name" value="lambda repressor-like DNA-binding domains"/>
    <property type="match status" value="1"/>
</dbReference>
<evidence type="ECO:0000313" key="4">
    <source>
        <dbReference type="EMBL" id="CAA9558103.1"/>
    </source>
</evidence>
<dbReference type="GO" id="GO:0003677">
    <property type="term" value="F:DNA binding"/>
    <property type="evidence" value="ECO:0007669"/>
    <property type="project" value="UniProtKB-KW"/>
</dbReference>
<dbReference type="PANTHER" id="PTHR46797">
    <property type="entry name" value="HTH-TYPE TRANSCRIPTIONAL REGULATOR"/>
    <property type="match status" value="1"/>
</dbReference>
<feature type="compositionally biased region" description="Basic and acidic residues" evidence="2">
    <location>
        <begin position="200"/>
        <end position="211"/>
    </location>
</feature>
<evidence type="ECO:0000256" key="1">
    <source>
        <dbReference type="ARBA" id="ARBA00023125"/>
    </source>
</evidence>
<dbReference type="PANTHER" id="PTHR46797:SF1">
    <property type="entry name" value="METHYLPHOSPHONATE SYNTHASE"/>
    <property type="match status" value="1"/>
</dbReference>
<reference evidence="4" key="1">
    <citation type="submission" date="2020-02" db="EMBL/GenBank/DDBJ databases">
        <authorList>
            <person name="Meier V. D."/>
        </authorList>
    </citation>
    <scope>NUCLEOTIDE SEQUENCE</scope>
    <source>
        <strain evidence="4">AVDCRST_MAG70</strain>
    </source>
</reference>
<dbReference type="InterPro" id="IPR010982">
    <property type="entry name" value="Lambda_DNA-bd_dom_sf"/>
</dbReference>
<sequence length="245" mass="25585">MESLGRPNAHPARDVADLLADVGPKLRRLRQARGMTLDDLAGTSGISIPHLSRLESGARQPSLPALLNVAAGLGVSVSELLGEASPVQPGMVVRGSQAPVYDGEGFRFQPLMPAAGPAGLVAVKVTFPVGRAASGDHRHEGQEWLYVLSGRLRLTLGDETADLGPGDAAFFDGMLRHAFEVLGDEVVDVLFVGGAVGDAREMPRGGPDRLHPLLAGHDAVGGPERRASGPESGEHREGHDRGDDG</sequence>
<gene>
    <name evidence="4" type="ORF">AVDCRST_MAG70-1444</name>
</gene>